<dbReference type="GO" id="GO:0005509">
    <property type="term" value="F:calcium ion binding"/>
    <property type="evidence" value="ECO:0007669"/>
    <property type="project" value="InterPro"/>
</dbReference>
<dbReference type="InterPro" id="IPR058650">
    <property type="entry name" value="Msy1/2-like"/>
</dbReference>
<dbReference type="SUPFAM" id="SSF47473">
    <property type="entry name" value="EF-hand"/>
    <property type="match status" value="1"/>
</dbReference>
<keyword evidence="3" id="KW-0106">Calcium</keyword>
<dbReference type="InterPro" id="IPR011992">
    <property type="entry name" value="EF-hand-dom_pair"/>
</dbReference>
<sequence>MSLRSPRSPTGHRGFRHIPSSPGSDVDDMMEPNDIPLQPVRTNATTASSTGARKVDQTLSNTQGTVESSHTEKHGLFHKSSKSSRRQAGPSGRRRVRDLSRPGTNMSEEKKFNALGRLYRKIVSFPFVTRYLIYIIPIAFLLAIPLFVLPFTGNVDNIQLGTSDDDKENYTLFWLFLWIEISWLSLWTAKLVAHVLPSVFMFLCGVVSAGTRKYANVLAALEINLSLFLWSLASWLVFKFRFTDDSLEWVHTIKRILLSVFISLGVLLAEKAIVQLISISYHQRSFANRIQDSKRDIYLLGLLYDASRTLFPMYCPEFVDEDYVISDSINALLMRDRAEKARGGTSTPMRLVGDVGRIGDKITSVFGNIASEITGKNVFNPTSAHSIVIEALEKVRSSEAMARRIWMSFAAEGEEALLLDDIIEVLGDHHREEAEECFHAIDADQNGDISLDEMIRKVVDIGKERKAIAHSMKDISQALTVFDKVLLFVVLIIVIIIFLVVFQSSFVTTLATAGTTLLSLSFVFAVTTQEFLGSCIFLFVKHPYDVGDRVDIKGPEFQQLIVEKISLLYTVFTRIDKMQVVQVPNIQLNNLWIENVTRSKAMKETVDVAVSFDTSFEEIELLRLELEKFVRSPENSRDFQPDIAIMINDVGNLDKMTLKIQIKHKSNWHNEAVRCTRRSKFMCALALALKAVPINAPGGGGEVLGGPTNPAYSVAVTDEFAAMAREKADKDKEAAKMVTKLHQEEDVRTPGSGITGTSKIDAEKQAVANINASDPVTEALDDWGYDRVTLRSRDNSPVGRAKADDSSSMARRNYLSPRESQRGRRKPGDGLPPMPLGNRSLSVHVTRPSVGGGRGSIRSPNTGSIRSPNTGRRSNLSFDVERGEAGFSPDLYTGQGYAGQGQPGPSMTQYAGAAYATQQQQQQQAMSPSSPIVSGGLYAGQSTLSPHAQQPQAPEPVYTTPGATATTIPPVQSLPTPSPITLSPASIPSGTSGTGGPVGARPRGASMSNPTAAGFSRPTTATAAAVVPQGQTQGYTQQGQPQSQAQQQAQQQGQPPQAPQAQLPGNLPQQAAAAVTGSDLTQTQTPQDQEQR</sequence>
<evidence type="ECO:0000256" key="2">
    <source>
        <dbReference type="ARBA" id="ARBA00008017"/>
    </source>
</evidence>
<dbReference type="PANTHER" id="PTHR31323:SF14">
    <property type="entry name" value="MECHANOSENSITIVE ION CHANNEL PROTEIN MSY2"/>
    <property type="match status" value="1"/>
</dbReference>
<evidence type="ECO:0000256" key="1">
    <source>
        <dbReference type="ARBA" id="ARBA00004127"/>
    </source>
</evidence>
<feature type="transmembrane region" description="Helical" evidence="5">
    <location>
        <begin position="172"/>
        <end position="193"/>
    </location>
</feature>
<evidence type="ECO:0000256" key="4">
    <source>
        <dbReference type="SAM" id="MobiDB-lite"/>
    </source>
</evidence>
<feature type="region of interest" description="Disordered" evidence="4">
    <location>
        <begin position="1"/>
        <end position="105"/>
    </location>
</feature>
<dbReference type="PANTHER" id="PTHR31323">
    <property type="entry name" value="MECHANOSENSITIVE ION CHANNEL PROTEIN MSY2"/>
    <property type="match status" value="1"/>
</dbReference>
<dbReference type="InterPro" id="IPR018247">
    <property type="entry name" value="EF_Hand_1_Ca_BS"/>
</dbReference>
<protein>
    <submittedName>
        <fullName evidence="7">Mechanosensitive ion channel-domain-containing protein</fullName>
    </submittedName>
</protein>
<feature type="transmembrane region" description="Helical" evidence="5">
    <location>
        <begin position="214"/>
        <end position="236"/>
    </location>
</feature>
<dbReference type="InterPro" id="IPR006685">
    <property type="entry name" value="MscS_channel_2nd"/>
</dbReference>
<accession>A0AAN6SCN3</accession>
<dbReference type="InterPro" id="IPR016688">
    <property type="entry name" value="MscS-like_plants/fungi"/>
</dbReference>
<dbReference type="PROSITE" id="PS00018">
    <property type="entry name" value="EF_HAND_1"/>
    <property type="match status" value="1"/>
</dbReference>
<feature type="compositionally biased region" description="Basic residues" evidence="4">
    <location>
        <begin position="76"/>
        <end position="85"/>
    </location>
</feature>
<feature type="compositionally biased region" description="Low complexity" evidence="4">
    <location>
        <begin position="1018"/>
        <end position="1074"/>
    </location>
</feature>
<keyword evidence="8" id="KW-1185">Reference proteome</keyword>
<dbReference type="InterPro" id="IPR010920">
    <property type="entry name" value="LSM_dom_sf"/>
</dbReference>
<evidence type="ECO:0000313" key="7">
    <source>
        <dbReference type="EMBL" id="KAK3949397.1"/>
    </source>
</evidence>
<feature type="region of interest" description="Disordered" evidence="4">
    <location>
        <begin position="793"/>
        <end position="876"/>
    </location>
</feature>
<feature type="domain" description="EF-hand" evidence="6">
    <location>
        <begin position="429"/>
        <end position="464"/>
    </location>
</feature>
<feature type="compositionally biased region" description="Polar residues" evidence="4">
    <location>
        <begin position="1078"/>
        <end position="1092"/>
    </location>
</feature>
<dbReference type="Pfam" id="PF00924">
    <property type="entry name" value="MS_channel_2nd"/>
    <property type="match status" value="1"/>
</dbReference>
<dbReference type="Pfam" id="PF25886">
    <property type="entry name" value="Msy1"/>
    <property type="match status" value="1"/>
</dbReference>
<evidence type="ECO:0000256" key="3">
    <source>
        <dbReference type="ARBA" id="ARBA00022837"/>
    </source>
</evidence>
<keyword evidence="5" id="KW-1133">Transmembrane helix</keyword>
<dbReference type="SUPFAM" id="SSF50182">
    <property type="entry name" value="Sm-like ribonucleoproteins"/>
    <property type="match status" value="1"/>
</dbReference>
<comment type="caution">
    <text evidence="7">The sequence shown here is derived from an EMBL/GenBank/DDBJ whole genome shotgun (WGS) entry which is preliminary data.</text>
</comment>
<feature type="transmembrane region" description="Helical" evidence="5">
    <location>
        <begin position="131"/>
        <end position="152"/>
    </location>
</feature>
<dbReference type="AlphaFoldDB" id="A0AAN6SCN3"/>
<feature type="region of interest" description="Disordered" evidence="4">
    <location>
        <begin position="936"/>
        <end position="1092"/>
    </location>
</feature>
<feature type="compositionally biased region" description="Polar residues" evidence="4">
    <location>
        <begin position="940"/>
        <end position="952"/>
    </location>
</feature>
<feature type="transmembrane region" description="Helical" evidence="5">
    <location>
        <begin position="485"/>
        <end position="506"/>
    </location>
</feature>
<dbReference type="PIRSF" id="PIRSF017209">
    <property type="entry name" value="Memb_At2g17000_prd"/>
    <property type="match status" value="1"/>
</dbReference>
<dbReference type="Gene3D" id="1.10.238.10">
    <property type="entry name" value="EF-hand"/>
    <property type="match status" value="1"/>
</dbReference>
<dbReference type="PROSITE" id="PS50222">
    <property type="entry name" value="EF_HAND_2"/>
    <property type="match status" value="1"/>
</dbReference>
<proteinExistence type="inferred from homology"/>
<comment type="similarity">
    <text evidence="2">Belongs to the MscS (TC 1.A.23) family.</text>
</comment>
<keyword evidence="5" id="KW-0812">Transmembrane</keyword>
<keyword evidence="5" id="KW-0472">Membrane</keyword>
<dbReference type="GO" id="GO:0005262">
    <property type="term" value="F:calcium channel activity"/>
    <property type="evidence" value="ECO:0007669"/>
    <property type="project" value="TreeGrafter"/>
</dbReference>
<gene>
    <name evidence="7" type="ORF">QBC32DRAFT_36515</name>
</gene>
<feature type="compositionally biased region" description="Polar residues" evidence="4">
    <location>
        <begin position="40"/>
        <end position="68"/>
    </location>
</feature>
<dbReference type="GO" id="GO:0006874">
    <property type="term" value="P:intracellular calcium ion homeostasis"/>
    <property type="evidence" value="ECO:0007669"/>
    <property type="project" value="TreeGrafter"/>
</dbReference>
<evidence type="ECO:0000256" key="5">
    <source>
        <dbReference type="SAM" id="Phobius"/>
    </source>
</evidence>
<reference evidence="7" key="1">
    <citation type="journal article" date="2023" name="Mol. Phylogenet. Evol.">
        <title>Genome-scale phylogeny and comparative genomics of the fungal order Sordariales.</title>
        <authorList>
            <person name="Hensen N."/>
            <person name="Bonometti L."/>
            <person name="Westerberg I."/>
            <person name="Brannstrom I.O."/>
            <person name="Guillou S."/>
            <person name="Cros-Aarteil S."/>
            <person name="Calhoun S."/>
            <person name="Haridas S."/>
            <person name="Kuo A."/>
            <person name="Mondo S."/>
            <person name="Pangilinan J."/>
            <person name="Riley R."/>
            <person name="LaButti K."/>
            <person name="Andreopoulos B."/>
            <person name="Lipzen A."/>
            <person name="Chen C."/>
            <person name="Yan M."/>
            <person name="Daum C."/>
            <person name="Ng V."/>
            <person name="Clum A."/>
            <person name="Steindorff A."/>
            <person name="Ohm R.A."/>
            <person name="Martin F."/>
            <person name="Silar P."/>
            <person name="Natvig D.O."/>
            <person name="Lalanne C."/>
            <person name="Gautier V."/>
            <person name="Ament-Velasquez S.L."/>
            <person name="Kruys A."/>
            <person name="Hutchinson M.I."/>
            <person name="Powell A.J."/>
            <person name="Barry K."/>
            <person name="Miller A.N."/>
            <person name="Grigoriev I.V."/>
            <person name="Debuchy R."/>
            <person name="Gladieux P."/>
            <person name="Hiltunen Thoren M."/>
            <person name="Johannesson H."/>
        </authorList>
    </citation>
    <scope>NUCLEOTIDE SEQUENCE</scope>
    <source>
        <strain evidence="7">CBS 626.80</strain>
    </source>
</reference>
<feature type="compositionally biased region" description="Basic and acidic residues" evidence="4">
    <location>
        <begin position="819"/>
        <end position="828"/>
    </location>
</feature>
<name>A0AAN6SCN3_9PEZI</name>
<organism evidence="7 8">
    <name type="scientific">Pseudoneurospora amorphoporcata</name>
    <dbReference type="NCBI Taxonomy" id="241081"/>
    <lineage>
        <taxon>Eukaryota</taxon>
        <taxon>Fungi</taxon>
        <taxon>Dikarya</taxon>
        <taxon>Ascomycota</taxon>
        <taxon>Pezizomycotina</taxon>
        <taxon>Sordariomycetes</taxon>
        <taxon>Sordariomycetidae</taxon>
        <taxon>Sordariales</taxon>
        <taxon>Sordariaceae</taxon>
        <taxon>Pseudoneurospora</taxon>
    </lineage>
</organism>
<dbReference type="Proteomes" id="UP001303222">
    <property type="component" value="Unassembled WGS sequence"/>
</dbReference>
<dbReference type="GO" id="GO:0016020">
    <property type="term" value="C:membrane"/>
    <property type="evidence" value="ECO:0007669"/>
    <property type="project" value="UniProtKB-SubCell"/>
</dbReference>
<dbReference type="InterPro" id="IPR002048">
    <property type="entry name" value="EF_hand_dom"/>
</dbReference>
<reference evidence="7" key="2">
    <citation type="submission" date="2023-06" db="EMBL/GenBank/DDBJ databases">
        <authorList>
            <consortium name="Lawrence Berkeley National Laboratory"/>
            <person name="Mondo S.J."/>
            <person name="Hensen N."/>
            <person name="Bonometti L."/>
            <person name="Westerberg I."/>
            <person name="Brannstrom I.O."/>
            <person name="Guillou S."/>
            <person name="Cros-Aarteil S."/>
            <person name="Calhoun S."/>
            <person name="Haridas S."/>
            <person name="Kuo A."/>
            <person name="Pangilinan J."/>
            <person name="Riley R."/>
            <person name="Labutti K."/>
            <person name="Andreopoulos B."/>
            <person name="Lipzen A."/>
            <person name="Chen C."/>
            <person name="Yanf M."/>
            <person name="Daum C."/>
            <person name="Ng V."/>
            <person name="Clum A."/>
            <person name="Steindorff A."/>
            <person name="Ohm R."/>
            <person name="Martin F."/>
            <person name="Silar P."/>
            <person name="Natvig D."/>
            <person name="Lalanne C."/>
            <person name="Gautier V."/>
            <person name="Ament-Velasquez S.L."/>
            <person name="Kruys A."/>
            <person name="Hutchinson M.I."/>
            <person name="Powell A.J."/>
            <person name="Barry K."/>
            <person name="Miller A.N."/>
            <person name="Grigoriev I.V."/>
            <person name="Debuchy R."/>
            <person name="Gladieux P."/>
            <person name="Thoren M.H."/>
            <person name="Johannesson H."/>
        </authorList>
    </citation>
    <scope>NUCLEOTIDE SEQUENCE</scope>
    <source>
        <strain evidence="7">CBS 626.80</strain>
    </source>
</reference>
<feature type="transmembrane region" description="Helical" evidence="5">
    <location>
        <begin position="256"/>
        <end position="279"/>
    </location>
</feature>
<feature type="compositionally biased region" description="Low complexity" evidence="4">
    <location>
        <begin position="959"/>
        <end position="991"/>
    </location>
</feature>
<comment type="subcellular location">
    <subcellularLocation>
        <location evidence="1">Endomembrane system</location>
        <topology evidence="1">Multi-pass membrane protein</topology>
    </subcellularLocation>
</comment>
<dbReference type="EMBL" id="MU859216">
    <property type="protein sequence ID" value="KAK3949397.1"/>
    <property type="molecule type" value="Genomic_DNA"/>
</dbReference>
<evidence type="ECO:0000259" key="6">
    <source>
        <dbReference type="PROSITE" id="PS50222"/>
    </source>
</evidence>
<feature type="compositionally biased region" description="Polar residues" evidence="4">
    <location>
        <begin position="858"/>
        <end position="876"/>
    </location>
</feature>
<evidence type="ECO:0000313" key="8">
    <source>
        <dbReference type="Proteomes" id="UP001303222"/>
    </source>
</evidence>